<feature type="region of interest" description="Disordered" evidence="3">
    <location>
        <begin position="1460"/>
        <end position="1482"/>
    </location>
</feature>
<organism evidence="5 6">
    <name type="scientific">Coptotermes formosanus</name>
    <name type="common">Formosan subterranean termite</name>
    <dbReference type="NCBI Taxonomy" id="36987"/>
    <lineage>
        <taxon>Eukaryota</taxon>
        <taxon>Metazoa</taxon>
        <taxon>Ecdysozoa</taxon>
        <taxon>Arthropoda</taxon>
        <taxon>Hexapoda</taxon>
        <taxon>Insecta</taxon>
        <taxon>Pterygota</taxon>
        <taxon>Neoptera</taxon>
        <taxon>Polyneoptera</taxon>
        <taxon>Dictyoptera</taxon>
        <taxon>Blattodea</taxon>
        <taxon>Blattoidea</taxon>
        <taxon>Termitoidae</taxon>
        <taxon>Rhinotermitidae</taxon>
        <taxon>Coptotermes</taxon>
    </lineage>
</organism>
<dbReference type="GO" id="GO:0000226">
    <property type="term" value="P:microtubule cytoskeleton organization"/>
    <property type="evidence" value="ECO:0007669"/>
    <property type="project" value="TreeGrafter"/>
</dbReference>
<proteinExistence type="predicted"/>
<dbReference type="InterPro" id="IPR000719">
    <property type="entry name" value="Prot_kinase_dom"/>
</dbReference>
<dbReference type="PANTHER" id="PTHR24346:SF93">
    <property type="entry name" value="NUAK FAMILY SNF1-LIKE KINASE 1"/>
    <property type="match status" value="1"/>
</dbReference>
<feature type="compositionally biased region" description="Polar residues" evidence="3">
    <location>
        <begin position="1875"/>
        <end position="1891"/>
    </location>
</feature>
<dbReference type="Pfam" id="PF00069">
    <property type="entry name" value="Pkinase"/>
    <property type="match status" value="1"/>
</dbReference>
<feature type="region of interest" description="Disordered" evidence="3">
    <location>
        <begin position="425"/>
        <end position="703"/>
    </location>
</feature>
<feature type="region of interest" description="Disordered" evidence="3">
    <location>
        <begin position="1798"/>
        <end position="1823"/>
    </location>
</feature>
<dbReference type="PANTHER" id="PTHR24346">
    <property type="entry name" value="MAP/MICROTUBULE AFFINITY-REGULATING KINASE"/>
    <property type="match status" value="1"/>
</dbReference>
<feature type="compositionally biased region" description="Basic and acidic residues" evidence="3">
    <location>
        <begin position="460"/>
        <end position="473"/>
    </location>
</feature>
<feature type="region of interest" description="Disordered" evidence="3">
    <location>
        <begin position="1409"/>
        <end position="1431"/>
    </location>
</feature>
<feature type="domain" description="Protein kinase" evidence="4">
    <location>
        <begin position="60"/>
        <end position="338"/>
    </location>
</feature>
<feature type="region of interest" description="Disordered" evidence="3">
    <location>
        <begin position="1586"/>
        <end position="1623"/>
    </location>
</feature>
<dbReference type="Proteomes" id="UP000502823">
    <property type="component" value="Unassembled WGS sequence"/>
</dbReference>
<feature type="region of interest" description="Disordered" evidence="3">
    <location>
        <begin position="759"/>
        <end position="786"/>
    </location>
</feature>
<feature type="region of interest" description="Disordered" evidence="3">
    <location>
        <begin position="1872"/>
        <end position="1895"/>
    </location>
</feature>
<dbReference type="FunCoup" id="A0A6L2PQ18">
    <property type="interactions" value="182"/>
</dbReference>
<feature type="compositionally biased region" description="Basic residues" evidence="3">
    <location>
        <begin position="571"/>
        <end position="582"/>
    </location>
</feature>
<feature type="region of interest" description="Disordered" evidence="3">
    <location>
        <begin position="1013"/>
        <end position="1160"/>
    </location>
</feature>
<feature type="compositionally biased region" description="Polar residues" evidence="3">
    <location>
        <begin position="553"/>
        <end position="563"/>
    </location>
</feature>
<evidence type="ECO:0000313" key="6">
    <source>
        <dbReference type="Proteomes" id="UP000502823"/>
    </source>
</evidence>
<dbReference type="EMBL" id="BLKM01000477">
    <property type="protein sequence ID" value="GFG34354.1"/>
    <property type="molecule type" value="Genomic_DNA"/>
</dbReference>
<dbReference type="GO" id="GO:0005524">
    <property type="term" value="F:ATP binding"/>
    <property type="evidence" value="ECO:0007669"/>
    <property type="project" value="UniProtKB-KW"/>
</dbReference>
<feature type="compositionally biased region" description="Basic and acidic residues" evidence="3">
    <location>
        <begin position="595"/>
        <end position="612"/>
    </location>
</feature>
<keyword evidence="6" id="KW-1185">Reference proteome</keyword>
<feature type="compositionally biased region" description="Low complexity" evidence="3">
    <location>
        <begin position="835"/>
        <end position="861"/>
    </location>
</feature>
<feature type="compositionally biased region" description="Polar residues" evidence="3">
    <location>
        <begin position="1729"/>
        <end position="1738"/>
    </location>
</feature>
<dbReference type="GO" id="GO:0035556">
    <property type="term" value="P:intracellular signal transduction"/>
    <property type="evidence" value="ECO:0007669"/>
    <property type="project" value="TreeGrafter"/>
</dbReference>
<feature type="compositionally biased region" description="Basic and acidic residues" evidence="3">
    <location>
        <begin position="1802"/>
        <end position="1820"/>
    </location>
</feature>
<dbReference type="GO" id="GO:0005737">
    <property type="term" value="C:cytoplasm"/>
    <property type="evidence" value="ECO:0007669"/>
    <property type="project" value="TreeGrafter"/>
</dbReference>
<feature type="compositionally biased region" description="Polar residues" evidence="3">
    <location>
        <begin position="622"/>
        <end position="631"/>
    </location>
</feature>
<dbReference type="SUPFAM" id="SSF56112">
    <property type="entry name" value="Protein kinase-like (PK-like)"/>
    <property type="match status" value="1"/>
</dbReference>
<name>A0A6L2PQ18_COPFO</name>
<feature type="compositionally biased region" description="Polar residues" evidence="3">
    <location>
        <begin position="977"/>
        <end position="993"/>
    </location>
</feature>
<feature type="compositionally biased region" description="Polar residues" evidence="3">
    <location>
        <begin position="584"/>
        <end position="594"/>
    </location>
</feature>
<dbReference type="PROSITE" id="PS50011">
    <property type="entry name" value="PROTEIN_KINASE_DOM"/>
    <property type="match status" value="1"/>
</dbReference>
<feature type="region of interest" description="Disordered" evidence="3">
    <location>
        <begin position="977"/>
        <end position="1000"/>
    </location>
</feature>
<dbReference type="InParanoid" id="A0A6L2PQ18"/>
<feature type="compositionally biased region" description="Polar residues" evidence="3">
    <location>
        <begin position="480"/>
        <end position="499"/>
    </location>
</feature>
<feature type="compositionally biased region" description="Basic and acidic residues" evidence="3">
    <location>
        <begin position="1716"/>
        <end position="1727"/>
    </location>
</feature>
<feature type="region of interest" description="Disordered" evidence="3">
    <location>
        <begin position="887"/>
        <end position="942"/>
    </location>
</feature>
<feature type="compositionally biased region" description="Polar residues" evidence="3">
    <location>
        <begin position="1042"/>
        <end position="1054"/>
    </location>
</feature>
<feature type="compositionally biased region" description="Low complexity" evidence="3">
    <location>
        <begin position="1133"/>
        <end position="1147"/>
    </location>
</feature>
<dbReference type="SMART" id="SM00220">
    <property type="entry name" value="S_TKc"/>
    <property type="match status" value="1"/>
</dbReference>
<feature type="compositionally biased region" description="Polar residues" evidence="3">
    <location>
        <begin position="1117"/>
        <end position="1132"/>
    </location>
</feature>
<accession>A0A6L2PQ18</accession>
<dbReference type="InterPro" id="IPR011009">
    <property type="entry name" value="Kinase-like_dom_sf"/>
</dbReference>
<dbReference type="FunFam" id="1.10.510.10:FF:000389">
    <property type="entry name" value="Uncharacterized protein, isoform E"/>
    <property type="match status" value="1"/>
</dbReference>
<feature type="compositionally biased region" description="Basic and acidic residues" evidence="3">
    <location>
        <begin position="1087"/>
        <end position="1099"/>
    </location>
</feature>
<keyword evidence="2" id="KW-0067">ATP-binding</keyword>
<dbReference type="Gene3D" id="1.10.510.10">
    <property type="entry name" value="Transferase(Phosphotransferase) domain 1"/>
    <property type="match status" value="1"/>
</dbReference>
<feature type="compositionally biased region" description="Acidic residues" evidence="3">
    <location>
        <begin position="1246"/>
        <end position="1257"/>
    </location>
</feature>
<dbReference type="OrthoDB" id="193931at2759"/>
<comment type="caution">
    <text evidence="5">The sequence shown here is derived from an EMBL/GenBank/DDBJ whole genome shotgun (WGS) entry which is preliminary data.</text>
</comment>
<sequence>MALCIYQSTHHDHIPEDVSHHCSSTLYWCSHWIPFVLQGTLFESWPRRGPYNQSFFHGFFSPHKHVGQGNSVNEMTDSGLDGSVPGMGRCFLLSASQMRLSFLFILLLLFLRVAIKTIKKAKIETEADLVRIRREIQIMSSVQHPNIIHIYEVFENREKMVLVMEYAAGGELYDFLSERKVLAEEEARRIFRQIATAVYYCHKHKICHRDLKLENILLDEHGSAKIADFGLSNVFDEQRLLNTFCGSPLYASPEIVKGTPYHGPEVDCWSLGVLLYTLVYGAMPFDGSNFKRLVKQISQGDYFEPKKPSPASPLIREMLTVTPSRRADIEKICTHWWVNEGHADSCLDIAEELANQTPVRLDLLLSLAPPPPAVGSDKILLTDEQVNIYCTKSIVTDQLCPPRCHSVGSLMELDQSSADRRIRGFELEKRRGSGGDAKDAPKRKLEEGVSAEDTARGGAKRKEYVGRREHSLNHEPSVVRANSLNRQVSTEQNKKSVSATEEEMDVDMDVGIPEPVSSSISKETDEPAAVNGEALKNETPVSLDSAGSCKADTVTQKDLTKTTMAGDRTTRKSVKGFTKKSKPSTDSVPSNTETKGMEPEPEVTKTEEERNSVKTNAEETPMATQGLSSESNKPKEETDEPPVEAVKPKVKKKKVVNNSKSESTSIETVQNIAGEVGAPGTSLKPGDTKSNLDGSSSQKMKGAIVKTEVCDKTNKGSDVSDKVLKKSLSSLKDSGDSKVCDMPKTAYVKTKKSCGDLTLGKLGSSADKSSGAEELASPSKHVERRRSKIFENADKFNIFLSGSDVKSPTTEKPKKVFIPGVKVSDYKQAFERRSSLSSTSLPVPVKNSSSKKSVEQNSKNIPTKKKARIKKLKDAVEIINNAIAEESRRELDLNAVKKVTSAKPPVPSSTDKPKSKGTATSDSSSKSPPLSPTDVPSGKRTIRVQVAPNDVRLATVQVSTPQSTTFVFDNTSVAKSLANKGSETPSEKQNASDPTKKKSAKVEITLKSATLPRRRTSKAEIQLGISESEAPGEYRTEVEQMVGSTTPRLQTQRSEVAFPVSAATNVKPFSCRSSSLEPEGTPSNKNKQREHIIPIHVERDIDESSTMSSPPPAKPSIQRQRSVSHRSNSLSRQSTQDSDTDSTVSVTGPEPIRKSPREYIIPIAVEGGGYITPRAGSLEPSISEASTEASRLHHRSPGCYSKPRRMSSFGKDDPDDERPFHRMHRLRSSRPSRRPPLEHNDSLSSAEEDDDDDDDDGFEILTAESLFSTLLSRVRSLTQRLNVEDTGHPGFPSSRLLSHLAASRHNSPSGFWSNMYSQQGEPLSRRISESSHFSRPFGHDGGGPMSWRCNISRDVPDGDSVYSETGGGTLPRGPSRLDSGSISDDAGSELSSSYYYTPSMARRIQRNWHSSCQDVGSQSTMNQQTPPSDHLVPTRKLSLGSLTSQDSNIPQHPSRRLSTLSLQSTAAERSNSRISRNRDCHSRNSNLLNSKCGVQGGKDSHDNFMFSLHRQDCLSDTDESTRNQTRKGYLTSGRRSLSLLDSKDRDFFSMSTHRDSSASECDVYGHHRKPMGVNKVLPPLPCNAGSHVRRREAGQSSSSVRQHSTDMGGGPYENHLNGSRHNLNRSTIPEETAYGRPHHSSSLPSVTRTKEKKCFYLCGDKMNTELKTSSNSKVDSSCCASINPKNISSCSALPSQLNISEFDGMDNSSSVFESMPDVRSKHQDRSLRKSSSNATLSSGYKGRSQIPSLLRFRSPTVSCEVEKQRKVNVEEGSDSVSKQRSTSLSCCTPDRSVLSKFFRQGSGEKDGRQEVRPAGEEKDAVKKKRRISRFLRPDFFDTPREESIYAKEKDANKAEEGNKLKLRKNMQRLAAEKNGSVSQVQAVRETGPSSGHSEERLETKLVTAFSDSMNTDKDNINLKNSKSETKHIDKKSGEQIKSVNDMAEKSNSMTDAKKTEKSCLTFDKLSNNVSRKSQFLHSLEKKLEKFRSSGDYIPSASTSGKSRVDKAICSLREQSLAPRSGDIVTSESHLLKRAVSVSDCYTVESSSKNYWPSMNENARSKLRNKVTSVLGLFRNVEGTPVKICQSSPVQSSLLSRLRRTQSVYAGSHNDSVLLEPDADVSGSLEFKTFPPLCLEKISSNASVVEKKSIEKDVKIQMGNLETNKSTETHSQNAGLNALELKTINHSAELTIENMLDSGTVLHNSNTTQEMCVLEGSIATKQQESSVPKLLKRDSIKSKTKDVIEGSSQAQSNNDVRADSDTKITSVLEHGKSSDKEINMKSVIQDSIKPERPNSLIGLKEAIAYKGMKVPKAADTPVVKLGVTKSTNDGESLETQEVASDARALYFPSKVEKSVSHLGRNKNNCIRRDSSGHMSCKVSTDACTTNELESCTNSGVPSTTDAALDHSLADEYSLNEDEIKFANAKHLNLCLFPAGDSSVLSPPHELESSDSRSVCSDFENFEFPQSPVSPPGDDVEESVGDRIRRKSFYSRFNDVKKKPRKSSLSSVGSFPFSYQDPNSVSVLYHPRNFLRKKGHSVDYVPNTSHSIHHSLKSHRSQSLYAQNDYDDGLSSYTRRSPVPYRSQYSSHTEGYLNSLRAENMTNEMNEYVDDFSLTDKNDLWDGRQKASAPVDEAVQTVLSVGESLPVLGGGTETLRMPRHFQHNVNHDILPYQPLYSDPMIRGSDSHLSRSSECSIGTAIPKSPLPTVRDRHLSLAAGFASKSNCAEVLSADSAVQSGSVAGETLPLRGKCNRFNSKSPSSVCNGPPKAAGQNHWMESEWPVTPH</sequence>
<evidence type="ECO:0000256" key="3">
    <source>
        <dbReference type="SAM" id="MobiDB-lite"/>
    </source>
</evidence>
<feature type="compositionally biased region" description="Polar residues" evidence="3">
    <location>
        <begin position="688"/>
        <end position="699"/>
    </location>
</feature>
<feature type="compositionally biased region" description="Polar residues" evidence="3">
    <location>
        <begin position="1071"/>
        <end position="1085"/>
    </location>
</feature>
<feature type="region of interest" description="Disordered" evidence="3">
    <location>
        <begin position="1358"/>
        <end position="1390"/>
    </location>
</feature>
<evidence type="ECO:0000256" key="2">
    <source>
        <dbReference type="ARBA" id="ARBA00022840"/>
    </source>
</evidence>
<feature type="region of interest" description="Disordered" evidence="3">
    <location>
        <begin position="831"/>
        <end position="867"/>
    </location>
</feature>
<feature type="compositionally biased region" description="Polar residues" evidence="3">
    <location>
        <begin position="1409"/>
        <end position="1427"/>
    </location>
</feature>
<feature type="region of interest" description="Disordered" evidence="3">
    <location>
        <begin position="1708"/>
        <end position="1742"/>
    </location>
</feature>
<protein>
    <recommendedName>
        <fullName evidence="4">Protein kinase domain-containing protein</fullName>
    </recommendedName>
</protein>
<feature type="compositionally biased region" description="Basic and acidic residues" evidence="3">
    <location>
        <begin position="425"/>
        <end position="447"/>
    </location>
</feature>
<keyword evidence="1" id="KW-0547">Nucleotide-binding</keyword>
<feature type="compositionally biased region" description="Low complexity" evidence="3">
    <location>
        <begin position="916"/>
        <end position="928"/>
    </location>
</feature>
<evidence type="ECO:0000313" key="5">
    <source>
        <dbReference type="EMBL" id="GFG34354.1"/>
    </source>
</evidence>
<feature type="region of interest" description="Disordered" evidence="3">
    <location>
        <begin position="1181"/>
        <end position="1257"/>
    </location>
</feature>
<reference evidence="6" key="1">
    <citation type="submission" date="2020-01" db="EMBL/GenBank/DDBJ databases">
        <title>Draft genome sequence of the Termite Coptotermes fromosanus.</title>
        <authorList>
            <person name="Itakura S."/>
            <person name="Yosikawa Y."/>
            <person name="Umezawa K."/>
        </authorList>
    </citation>
    <scope>NUCLEOTIDE SEQUENCE [LARGE SCALE GENOMIC DNA]</scope>
</reference>
<dbReference type="GO" id="GO:0050321">
    <property type="term" value="F:tau-protein kinase activity"/>
    <property type="evidence" value="ECO:0007669"/>
    <property type="project" value="TreeGrafter"/>
</dbReference>
<evidence type="ECO:0000259" key="4">
    <source>
        <dbReference type="PROSITE" id="PS50011"/>
    </source>
</evidence>
<dbReference type="PROSITE" id="PS00108">
    <property type="entry name" value="PROTEIN_KINASE_ST"/>
    <property type="match status" value="1"/>
</dbReference>
<feature type="compositionally biased region" description="Basic residues" evidence="3">
    <location>
        <begin position="1221"/>
        <end position="1233"/>
    </location>
</feature>
<dbReference type="InterPro" id="IPR008271">
    <property type="entry name" value="Ser/Thr_kinase_AS"/>
</dbReference>
<gene>
    <name evidence="5" type="ORF">Cfor_08966</name>
</gene>
<feature type="region of interest" description="Disordered" evidence="3">
    <location>
        <begin position="2754"/>
        <end position="2783"/>
    </location>
</feature>
<evidence type="ECO:0000256" key="1">
    <source>
        <dbReference type="ARBA" id="ARBA00022741"/>
    </source>
</evidence>